<accession>A0ACB9A2Q1</accession>
<proteinExistence type="predicted"/>
<reference evidence="2" key="1">
    <citation type="journal article" date="2022" name="Mol. Ecol. Resour.">
        <title>The genomes of chicory, endive, great burdock and yacon provide insights into Asteraceae palaeo-polyploidization history and plant inulin production.</title>
        <authorList>
            <person name="Fan W."/>
            <person name="Wang S."/>
            <person name="Wang H."/>
            <person name="Wang A."/>
            <person name="Jiang F."/>
            <person name="Liu H."/>
            <person name="Zhao H."/>
            <person name="Xu D."/>
            <person name="Zhang Y."/>
        </authorList>
    </citation>
    <scope>NUCLEOTIDE SEQUENCE [LARGE SCALE GENOMIC DNA]</scope>
    <source>
        <strain evidence="2">cv. Yunnan</strain>
    </source>
</reference>
<evidence type="ECO:0000313" key="1">
    <source>
        <dbReference type="EMBL" id="KAI3703890.1"/>
    </source>
</evidence>
<sequence length="610" mass="69881">MGIFFTKIAFYFSFILFLLVGKVVSRHLQYNAAELVSDGVSDGAEDESVLRLNGMDSSEEQCKLMYGFLPCSTNIPSHIFLIVIYEYLLYHGESYAGGDGRIFRVLGKNFFVSSLSQLLDSLPDSLILLATGLWSSKEKAQEYVVTGAGLLAGSSILLLTILWGVCFICARTEFYVQPDSKEKNQARKLLTGSGLVTDAETCYHAKIMFFSLIPFVIILLPSLFGLSYSSEEYKIVLLVSLSASLICMISYFYYQHRDPRIWRRRLQYAEVEQKVEMHVPFYEVQALLLDRENHLMRKQTEMEKKLKNPEDSEKTMSKENFNEMFEKWMHEMQKLMDDPYSFDNMRTEYNQVVELLLEDKNKLIDQMLLMMEHALGHNLFTKEGTQDESAIDRFFERIDTDKDGSITGNELQIFIKKVNEKVMRVDEKIADMIMRHLDVDGNKNIDKHEFKSGLARWLASCNTQNRSQDNNQETDTYHRAEAKAKAEDTFKAIILLIVGIFMLTVLAEPLVESVRKFSESVNIEPFYVSFILVPLATNARTAIAAIRAANQKRHPTTSLTFSEVSPFLAHYIYHKVFLNNILGFSPPVDMAFFGRDPSCGHHLHNNGTSR</sequence>
<evidence type="ECO:0000313" key="2">
    <source>
        <dbReference type="Proteomes" id="UP001056120"/>
    </source>
</evidence>
<gene>
    <name evidence="1" type="ORF">L1987_74086</name>
</gene>
<dbReference type="EMBL" id="CM042042">
    <property type="protein sequence ID" value="KAI3703890.1"/>
    <property type="molecule type" value="Genomic_DNA"/>
</dbReference>
<protein>
    <submittedName>
        <fullName evidence="1">Uncharacterized protein</fullName>
    </submittedName>
</protein>
<reference evidence="1 2" key="2">
    <citation type="journal article" date="2022" name="Mol. Ecol. Resour.">
        <title>The genomes of chicory, endive, great burdock and yacon provide insights into Asteraceae paleo-polyploidization history and plant inulin production.</title>
        <authorList>
            <person name="Fan W."/>
            <person name="Wang S."/>
            <person name="Wang H."/>
            <person name="Wang A."/>
            <person name="Jiang F."/>
            <person name="Liu H."/>
            <person name="Zhao H."/>
            <person name="Xu D."/>
            <person name="Zhang Y."/>
        </authorList>
    </citation>
    <scope>NUCLEOTIDE SEQUENCE [LARGE SCALE GENOMIC DNA]</scope>
    <source>
        <strain evidence="2">cv. Yunnan</strain>
        <tissue evidence="1">Leaves</tissue>
    </source>
</reference>
<organism evidence="1 2">
    <name type="scientific">Smallanthus sonchifolius</name>
    <dbReference type="NCBI Taxonomy" id="185202"/>
    <lineage>
        <taxon>Eukaryota</taxon>
        <taxon>Viridiplantae</taxon>
        <taxon>Streptophyta</taxon>
        <taxon>Embryophyta</taxon>
        <taxon>Tracheophyta</taxon>
        <taxon>Spermatophyta</taxon>
        <taxon>Magnoliopsida</taxon>
        <taxon>eudicotyledons</taxon>
        <taxon>Gunneridae</taxon>
        <taxon>Pentapetalae</taxon>
        <taxon>asterids</taxon>
        <taxon>campanulids</taxon>
        <taxon>Asterales</taxon>
        <taxon>Asteraceae</taxon>
        <taxon>Asteroideae</taxon>
        <taxon>Heliantheae alliance</taxon>
        <taxon>Millerieae</taxon>
        <taxon>Smallanthus</taxon>
    </lineage>
</organism>
<keyword evidence="2" id="KW-1185">Reference proteome</keyword>
<name>A0ACB9A2Q1_9ASTR</name>
<comment type="caution">
    <text evidence="1">The sequence shown here is derived from an EMBL/GenBank/DDBJ whole genome shotgun (WGS) entry which is preliminary data.</text>
</comment>
<dbReference type="Proteomes" id="UP001056120">
    <property type="component" value="Linkage Group LG25"/>
</dbReference>